<reference evidence="2" key="1">
    <citation type="submission" date="2017-09" db="EMBL/GenBank/DDBJ databases">
        <title>Complete Genome Sequence of ansamitocin-producing Bacterium Actinosynnema pretiosum X47.</title>
        <authorList>
            <person name="Cao G."/>
            <person name="Zong G."/>
            <person name="Zhong C."/>
            <person name="Fu J."/>
        </authorList>
    </citation>
    <scope>NUCLEOTIDE SEQUENCE [LARGE SCALE GENOMIC DNA]</scope>
    <source>
        <strain evidence="2">X47</strain>
    </source>
</reference>
<organism evidence="2 3">
    <name type="scientific">Actinosynnema pretiosum</name>
    <dbReference type="NCBI Taxonomy" id="42197"/>
    <lineage>
        <taxon>Bacteria</taxon>
        <taxon>Bacillati</taxon>
        <taxon>Actinomycetota</taxon>
        <taxon>Actinomycetes</taxon>
        <taxon>Pseudonocardiales</taxon>
        <taxon>Pseudonocardiaceae</taxon>
        <taxon>Actinosynnema</taxon>
    </lineage>
</organism>
<protein>
    <submittedName>
        <fullName evidence="2">Uncharacterized protein</fullName>
    </submittedName>
</protein>
<dbReference type="AlphaFoldDB" id="A0A290YZC3"/>
<name>A0A290YZC3_9PSEU</name>
<evidence type="ECO:0000313" key="2">
    <source>
        <dbReference type="EMBL" id="ATE52095.1"/>
    </source>
</evidence>
<gene>
    <name evidence="2" type="ORF">CNX65_01325</name>
</gene>
<dbReference type="KEGG" id="apre:CNX65_01325"/>
<accession>A0A290YZC3</accession>
<proteinExistence type="predicted"/>
<evidence type="ECO:0000313" key="3">
    <source>
        <dbReference type="Proteomes" id="UP000218505"/>
    </source>
</evidence>
<feature type="region of interest" description="Disordered" evidence="1">
    <location>
        <begin position="158"/>
        <end position="178"/>
    </location>
</feature>
<dbReference type="RefSeq" id="WP_096491129.1">
    <property type="nucleotide sequence ID" value="NZ_CP023445.1"/>
</dbReference>
<evidence type="ECO:0000256" key="1">
    <source>
        <dbReference type="SAM" id="MobiDB-lite"/>
    </source>
</evidence>
<sequence>MTTASWSSRAGEGGSLSRPELLDTAIRAGVLREAGTPSAVPLARQLASLLASWVSPLMIADDGTLTGREHGQPIRITPAVLLDLVARRNVVPQLGCTPSTADAEEAVKLAAGRARAEHERQAVADEHRADRARVELAHDVERAERRAALLRQLAALDDRPQQAPATPSAGWSRVLRRG</sequence>
<keyword evidence="3" id="KW-1185">Reference proteome</keyword>
<dbReference type="EMBL" id="CP023445">
    <property type="protein sequence ID" value="ATE52095.1"/>
    <property type="molecule type" value="Genomic_DNA"/>
</dbReference>
<dbReference type="Proteomes" id="UP000218505">
    <property type="component" value="Chromosome"/>
</dbReference>